<dbReference type="GO" id="GO:0006893">
    <property type="term" value="P:Golgi to plasma membrane transport"/>
    <property type="evidence" value="ECO:0007669"/>
    <property type="project" value="UniProtKB-UniRule"/>
</dbReference>
<dbReference type="GO" id="GO:0006887">
    <property type="term" value="P:exocytosis"/>
    <property type="evidence" value="ECO:0007669"/>
    <property type="project" value="UniProtKB-KW"/>
</dbReference>
<keyword evidence="7" id="KW-1185">Reference proteome</keyword>
<sequence length="883" mass="99730">MSADFDRIDQAALLQQYGLTSLNPSRWEDVQGEETAELGLDGDGLAGSSKEMDDPLGLRNKLAIPRDMDIHEVTPTLLSSKTFSPSAFLSLHHPDASFQDLHYGVEHLRRNVESKGEEVRILVEREFGRFVGVKGSNDAVYRDMQLDMLADGTDHGTRETREIIKITSHKAETIFLPLLSNALKAQKLKSTAGVFEQSKFLFGLPRNLRMYMRAGKYDAVLRDYNKGLYLRDTRPNQLLPIGSTAGEANPAVDKADGSALSEIQVQARREQQKRVFDKIWSEVEKIMDEMRMRLESGLRNSNGKNVEDIEKNIEILLELKPKEDPVWVYLDSCHYQIMDKLKIVYANQMKNVETVRQEVVRKNFDEYQSANNLRRCVARLTRQQGDAFISKSAGHEEWQAITHLVNRLSTVLMDRLPDFWRIAKGHMEGKYTKHKGQSRRQLGQARTMTIEIIKLYVSCISQFFTLSDVAIASSPNNPTASEPPDFLPQHSNSITTCHFASRVLAEIVETASELEGIGGTLDGERAGSQMEVRNVLKNFVESCRWRFEEAICTTWSKDAKSFFHLEGWNLSATDSSTTTYLECIAAMQRHNATVAWQIAGGSIEAGASKGTVPQVFITKIKNAFFDSLYYLLDGLVHLAFSDDEPLLVSEFDPEGGASRHNDKDARVLLTISNLSHLKTIMLPSFMTKFENMYGISTSADRETLDEVVEQLDKILFDDFIKRKAERLLDITQKGLIQSGIAWAEGPKPTEVRPYLLNNLLSLVHVHSQVNGITPGLVERVLRALLFELGTILLECLRQIPRLGMGGMLRATLEVELLHQTLMQYVTDQATVVLNNIYEAISQAYSRKSSEDELEQELENLKKVLYDCRRATGVEFVCFKPTKL</sequence>
<evidence type="ECO:0000256" key="3">
    <source>
        <dbReference type="ARBA" id="ARBA00022483"/>
    </source>
</evidence>
<dbReference type="PANTHER" id="PTHR13043">
    <property type="entry name" value="EXOCYST COMPLEX COMPONENT SEC5"/>
    <property type="match status" value="1"/>
</dbReference>
<comment type="subunit">
    <text evidence="4">Component of the exocyst complex.</text>
</comment>
<comment type="caution">
    <text evidence="6">The sequence shown here is derived from an EMBL/GenBank/DDBJ whole genome shotgun (WGS) entry which is preliminary data.</text>
</comment>
<comment type="function">
    <text evidence="4">Component of the exocyst complex involved in the docking of exocytic vesicles with fusion sites on the plasma membrane.</text>
</comment>
<keyword evidence="4" id="KW-0653">Protein transport</keyword>
<dbReference type="AlphaFoldDB" id="A0A8K0JJ77"/>
<proteinExistence type="inferred from homology"/>
<dbReference type="GO" id="GO:0000145">
    <property type="term" value="C:exocyst"/>
    <property type="evidence" value="ECO:0007669"/>
    <property type="project" value="UniProtKB-UniRule"/>
</dbReference>
<evidence type="ECO:0000313" key="6">
    <source>
        <dbReference type="EMBL" id="KAG7531635.1"/>
    </source>
</evidence>
<protein>
    <recommendedName>
        <fullName evidence="4">Exocyst complex component SEC5</fullName>
    </recommendedName>
</protein>
<keyword evidence="2 4" id="KW-0813">Transport</keyword>
<organism evidence="6 7">
    <name type="scientific">Filobasidium floriforme</name>
    <dbReference type="NCBI Taxonomy" id="5210"/>
    <lineage>
        <taxon>Eukaryota</taxon>
        <taxon>Fungi</taxon>
        <taxon>Dikarya</taxon>
        <taxon>Basidiomycota</taxon>
        <taxon>Agaricomycotina</taxon>
        <taxon>Tremellomycetes</taxon>
        <taxon>Filobasidiales</taxon>
        <taxon>Filobasidiaceae</taxon>
        <taxon>Filobasidium</taxon>
    </lineage>
</organism>
<name>A0A8K0JJ77_9TREE</name>
<comment type="similarity">
    <text evidence="1 4">Belongs to the SEC5 family.</text>
</comment>
<dbReference type="Pfam" id="PF15469">
    <property type="entry name" value="Sec5"/>
    <property type="match status" value="1"/>
</dbReference>
<gene>
    <name evidence="6" type="ORF">FFLO_04219</name>
</gene>
<dbReference type="GO" id="GO:0015031">
    <property type="term" value="P:protein transport"/>
    <property type="evidence" value="ECO:0007669"/>
    <property type="project" value="UniProtKB-KW"/>
</dbReference>
<evidence type="ECO:0000259" key="5">
    <source>
        <dbReference type="Pfam" id="PF15469"/>
    </source>
</evidence>
<keyword evidence="3 4" id="KW-0268">Exocytosis</keyword>
<reference evidence="6" key="1">
    <citation type="submission" date="2020-04" db="EMBL/GenBank/DDBJ databases">
        <title>Analysis of mating type loci in Filobasidium floriforme.</title>
        <authorList>
            <person name="Nowrousian M."/>
        </authorList>
    </citation>
    <scope>NUCLEOTIDE SEQUENCE</scope>
    <source>
        <strain evidence="6">CBS 6242</strain>
    </source>
</reference>
<evidence type="ECO:0000256" key="4">
    <source>
        <dbReference type="RuleBase" id="RU365069"/>
    </source>
</evidence>
<evidence type="ECO:0000313" key="7">
    <source>
        <dbReference type="Proteomes" id="UP000812966"/>
    </source>
</evidence>
<dbReference type="InterPro" id="IPR039481">
    <property type="entry name" value="EXOC2/Sec5_N_dom"/>
</dbReference>
<accession>A0A8K0JJ77</accession>
<dbReference type="Proteomes" id="UP000812966">
    <property type="component" value="Unassembled WGS sequence"/>
</dbReference>
<feature type="domain" description="Exocyst complex component EXOC2/Sec5 N-terminal" evidence="5">
    <location>
        <begin position="54"/>
        <end position="878"/>
    </location>
</feature>
<evidence type="ECO:0000256" key="1">
    <source>
        <dbReference type="ARBA" id="ARBA00010578"/>
    </source>
</evidence>
<dbReference type="PANTHER" id="PTHR13043:SF1">
    <property type="entry name" value="EXOCYST COMPLEX COMPONENT 2"/>
    <property type="match status" value="1"/>
</dbReference>
<evidence type="ECO:0000256" key="2">
    <source>
        <dbReference type="ARBA" id="ARBA00022448"/>
    </source>
</evidence>
<dbReference type="EMBL" id="JABELV010000086">
    <property type="protein sequence ID" value="KAG7531635.1"/>
    <property type="molecule type" value="Genomic_DNA"/>
</dbReference>
<dbReference type="InterPro" id="IPR029175">
    <property type="entry name" value="EXOC2/Sec5"/>
</dbReference>